<dbReference type="SMART" id="SM01179">
    <property type="entry name" value="DUF862"/>
    <property type="match status" value="1"/>
</dbReference>
<feature type="region of interest" description="Disordered" evidence="4">
    <location>
        <begin position="132"/>
        <end position="207"/>
    </location>
</feature>
<dbReference type="AlphaFoldDB" id="A0A0G4HTK8"/>
<dbReference type="GO" id="GO:0101005">
    <property type="term" value="F:deubiquitinase activity"/>
    <property type="evidence" value="ECO:0007669"/>
    <property type="project" value="TreeGrafter"/>
</dbReference>
<dbReference type="PANTHER" id="PTHR12378:SF80">
    <property type="entry name" value="IP06716P-RELATED"/>
    <property type="match status" value="1"/>
</dbReference>
<keyword evidence="2" id="KW-0645">Protease</keyword>
<keyword evidence="3" id="KW-0378">Hydrolase</keyword>
<feature type="compositionally biased region" description="Polar residues" evidence="4">
    <location>
        <begin position="25"/>
        <end position="41"/>
    </location>
</feature>
<gene>
    <name evidence="6" type="ORF">Cvel_1348</name>
</gene>
<protein>
    <recommendedName>
        <fullName evidence="5">PPPDE domain-containing protein</fullName>
    </recommendedName>
</protein>
<organism evidence="6">
    <name type="scientific">Chromera velia CCMP2878</name>
    <dbReference type="NCBI Taxonomy" id="1169474"/>
    <lineage>
        <taxon>Eukaryota</taxon>
        <taxon>Sar</taxon>
        <taxon>Alveolata</taxon>
        <taxon>Colpodellida</taxon>
        <taxon>Chromeraceae</taxon>
        <taxon>Chromera</taxon>
    </lineage>
</organism>
<feature type="region of interest" description="Disordered" evidence="4">
    <location>
        <begin position="579"/>
        <end position="606"/>
    </location>
</feature>
<dbReference type="InterPro" id="IPR042266">
    <property type="entry name" value="PPPDE_sf"/>
</dbReference>
<evidence type="ECO:0000259" key="5">
    <source>
        <dbReference type="SMART" id="SM01179"/>
    </source>
</evidence>
<feature type="compositionally biased region" description="Polar residues" evidence="4">
    <location>
        <begin position="359"/>
        <end position="373"/>
    </location>
</feature>
<feature type="compositionally biased region" description="Basic and acidic residues" evidence="4">
    <location>
        <begin position="42"/>
        <end position="53"/>
    </location>
</feature>
<dbReference type="Gene3D" id="3.90.1720.30">
    <property type="entry name" value="PPPDE domains"/>
    <property type="match status" value="1"/>
</dbReference>
<evidence type="ECO:0000313" key="6">
    <source>
        <dbReference type="EMBL" id="CEM47742.1"/>
    </source>
</evidence>
<feature type="compositionally biased region" description="Basic and acidic residues" evidence="4">
    <location>
        <begin position="138"/>
        <end position="152"/>
    </location>
</feature>
<accession>A0A0G4HTK8</accession>
<dbReference type="GO" id="GO:0006508">
    <property type="term" value="P:proteolysis"/>
    <property type="evidence" value="ECO:0007669"/>
    <property type="project" value="UniProtKB-KW"/>
</dbReference>
<comment type="similarity">
    <text evidence="1">Belongs to the DeSI family.</text>
</comment>
<evidence type="ECO:0000256" key="1">
    <source>
        <dbReference type="ARBA" id="ARBA00008140"/>
    </source>
</evidence>
<feature type="region of interest" description="Disordered" evidence="4">
    <location>
        <begin position="353"/>
        <end position="379"/>
    </location>
</feature>
<sequence length="623" mass="66306">MVQAPEVLGGRVRLCAGENREANAESVQLQEAGTERASLSDTSKEGEKGRRTPETSGINCKPSRKGKGKGGRIKPSPAIPRLSVTDSPPRSRPEDPSSPRPTDCECVGCFHCGQRVRLSEVEAHLKVCQAAAEQETAADPHEKEGPKTETRQGETPTRPSNNTKRCRAAEKAAGVSAPAPSILVSDPLTHAPPAPAQKQESSTVSARARRVLSTVAARFSDFSVFVSSQVSIIGGGASAAASVGAQPASKSDSPSQVLQKQNNGKGEGTGKGESTNVETADRRNQLQNSSGSSSNSKTANPPAVFSPSQISSDAHPASSSVYQSTCRFFSSVGSVVSKLPSSVSASFANAHKEMECDGQSPQAQKEGGRTSSQEGGGKSRLYQQDLSSLVQNTPMENLVDLASSASSVSTPASSLPRPVRILVYNVHSIAGLLNSALRACNSNAGGVYHLSVEIDGVEWQFGARGRPEGLVSSGGITCIPVRSSAEYGKVVLEVEAGATSLSPREIVDILDTLYDEGYHTESYDVYERNCVHFVDEFLSRLSSRDPGVQKMPERFRQGHEALRNVHNWVVRGELDRRERVERPDPQKAKLSSSISSSVERRACPRPSGCALRLKGKKFFSLSP</sequence>
<proteinExistence type="inferred from homology"/>
<feature type="domain" description="PPPDE" evidence="5">
    <location>
        <begin position="417"/>
        <end position="571"/>
    </location>
</feature>
<evidence type="ECO:0000256" key="2">
    <source>
        <dbReference type="ARBA" id="ARBA00022670"/>
    </source>
</evidence>
<reference evidence="6" key="1">
    <citation type="submission" date="2014-11" db="EMBL/GenBank/DDBJ databases">
        <authorList>
            <person name="Otto D Thomas"/>
            <person name="Naeem Raeece"/>
        </authorList>
    </citation>
    <scope>NUCLEOTIDE SEQUENCE</scope>
</reference>
<feature type="region of interest" description="Disordered" evidence="4">
    <location>
        <begin position="1"/>
        <end position="103"/>
    </location>
</feature>
<feature type="compositionally biased region" description="Polar residues" evidence="4">
    <location>
        <begin position="306"/>
        <end position="317"/>
    </location>
</feature>
<dbReference type="InterPro" id="IPR008580">
    <property type="entry name" value="PPPDE_dom"/>
</dbReference>
<dbReference type="VEuPathDB" id="CryptoDB:Cvel_1348"/>
<name>A0A0G4HTK8_9ALVE</name>
<evidence type="ECO:0000256" key="4">
    <source>
        <dbReference type="SAM" id="MobiDB-lite"/>
    </source>
</evidence>
<dbReference type="GO" id="GO:0016579">
    <property type="term" value="P:protein deubiquitination"/>
    <property type="evidence" value="ECO:0007669"/>
    <property type="project" value="TreeGrafter"/>
</dbReference>
<dbReference type="EMBL" id="CDMZ01003827">
    <property type="protein sequence ID" value="CEM47742.1"/>
    <property type="molecule type" value="Genomic_DNA"/>
</dbReference>
<dbReference type="Pfam" id="PF05903">
    <property type="entry name" value="Peptidase_C97"/>
    <property type="match status" value="1"/>
</dbReference>
<feature type="region of interest" description="Disordered" evidence="4">
    <location>
        <begin position="236"/>
        <end position="317"/>
    </location>
</feature>
<feature type="compositionally biased region" description="Basic residues" evidence="4">
    <location>
        <begin position="62"/>
        <end position="72"/>
    </location>
</feature>
<feature type="compositionally biased region" description="Polar residues" evidence="4">
    <location>
        <begin position="153"/>
        <end position="163"/>
    </location>
</feature>
<dbReference type="PANTHER" id="PTHR12378">
    <property type="entry name" value="DESUMOYLATING ISOPEPTIDASE"/>
    <property type="match status" value="1"/>
</dbReference>
<feature type="compositionally biased region" description="Low complexity" evidence="4">
    <location>
        <begin position="236"/>
        <end position="249"/>
    </location>
</feature>
<evidence type="ECO:0000256" key="3">
    <source>
        <dbReference type="ARBA" id="ARBA00022801"/>
    </source>
</evidence>